<reference evidence="1 2" key="1">
    <citation type="submission" date="2019-02" db="EMBL/GenBank/DDBJ databases">
        <title>Deep-cultivation of Planctomycetes and their phenomic and genomic characterization uncovers novel biology.</title>
        <authorList>
            <person name="Wiegand S."/>
            <person name="Jogler M."/>
            <person name="Boedeker C."/>
            <person name="Pinto D."/>
            <person name="Vollmers J."/>
            <person name="Rivas-Marin E."/>
            <person name="Kohn T."/>
            <person name="Peeters S.H."/>
            <person name="Heuer A."/>
            <person name="Rast P."/>
            <person name="Oberbeckmann S."/>
            <person name="Bunk B."/>
            <person name="Jeske O."/>
            <person name="Meyerdierks A."/>
            <person name="Storesund J.E."/>
            <person name="Kallscheuer N."/>
            <person name="Luecker S."/>
            <person name="Lage O.M."/>
            <person name="Pohl T."/>
            <person name="Merkel B.J."/>
            <person name="Hornburger P."/>
            <person name="Mueller R.-W."/>
            <person name="Bruemmer F."/>
            <person name="Labrenz M."/>
            <person name="Spormann A.M."/>
            <person name="Op den Camp H."/>
            <person name="Overmann J."/>
            <person name="Amann R."/>
            <person name="Jetten M.S.M."/>
            <person name="Mascher T."/>
            <person name="Medema M.H."/>
            <person name="Devos D.P."/>
            <person name="Kaster A.-K."/>
            <person name="Ovreas L."/>
            <person name="Rohde M."/>
            <person name="Galperin M.Y."/>
            <person name="Jogler C."/>
        </authorList>
    </citation>
    <scope>NUCLEOTIDE SEQUENCE [LARGE SCALE GENOMIC DNA]</scope>
    <source>
        <strain evidence="1 2">FF011L</strain>
    </source>
</reference>
<dbReference type="Proteomes" id="UP000320672">
    <property type="component" value="Chromosome"/>
</dbReference>
<protein>
    <submittedName>
        <fullName evidence="1">Uncharacterized protein</fullName>
    </submittedName>
</protein>
<organism evidence="1 2">
    <name type="scientific">Roseimaritima multifibrata</name>
    <dbReference type="NCBI Taxonomy" id="1930274"/>
    <lineage>
        <taxon>Bacteria</taxon>
        <taxon>Pseudomonadati</taxon>
        <taxon>Planctomycetota</taxon>
        <taxon>Planctomycetia</taxon>
        <taxon>Pirellulales</taxon>
        <taxon>Pirellulaceae</taxon>
        <taxon>Roseimaritima</taxon>
    </lineage>
</organism>
<evidence type="ECO:0000313" key="1">
    <source>
        <dbReference type="EMBL" id="QDS96471.1"/>
    </source>
</evidence>
<sequence length="211" mass="23153">MVAAFSFDLAELAWGRGAGGKGGISARRFCSAGPDNVPQFKRLCHPLPTSVGPLSPSPSPPKQAFESRSTELAGEQVIQYQTCFKRACFEDEGSQIFFTYSFRVPRGGATRGEALRHRCPSIAIRVRDIARSRVSPRLVLAGFSASERRSYEGVATRHRCPGTAIRVRVIARSRVSPRLVLAGFSASERRSYEGRSYEGRPDAKGDVQLNF</sequence>
<dbReference type="AlphaFoldDB" id="A0A517MNM2"/>
<dbReference type="KEGG" id="rml:FF011L_52820"/>
<dbReference type="EMBL" id="CP036262">
    <property type="protein sequence ID" value="QDS96471.1"/>
    <property type="molecule type" value="Genomic_DNA"/>
</dbReference>
<accession>A0A517MNM2</accession>
<gene>
    <name evidence="1" type="ORF">FF011L_52820</name>
</gene>
<name>A0A517MNM2_9BACT</name>
<evidence type="ECO:0000313" key="2">
    <source>
        <dbReference type="Proteomes" id="UP000320672"/>
    </source>
</evidence>
<proteinExistence type="predicted"/>
<keyword evidence="2" id="KW-1185">Reference proteome</keyword>